<dbReference type="GO" id="GO:0016020">
    <property type="term" value="C:membrane"/>
    <property type="evidence" value="ECO:0007669"/>
    <property type="project" value="UniProtKB-SubCell"/>
</dbReference>
<feature type="transmembrane region" description="Helical" evidence="6">
    <location>
        <begin position="235"/>
        <end position="259"/>
    </location>
</feature>
<feature type="transmembrane region" description="Helical" evidence="6">
    <location>
        <begin position="402"/>
        <end position="422"/>
    </location>
</feature>
<proteinExistence type="predicted"/>
<evidence type="ECO:0000256" key="2">
    <source>
        <dbReference type="ARBA" id="ARBA00022448"/>
    </source>
</evidence>
<keyword evidence="2" id="KW-0813">Transport</keyword>
<dbReference type="AlphaFoldDB" id="A0A840HRA3"/>
<dbReference type="SUPFAM" id="SSF103473">
    <property type="entry name" value="MFS general substrate transporter"/>
    <property type="match status" value="1"/>
</dbReference>
<reference evidence="8 9" key="1">
    <citation type="submission" date="2020-08" db="EMBL/GenBank/DDBJ databases">
        <title>Genomic Encyclopedia of Type Strains, Phase IV (KMG-IV): sequencing the most valuable type-strain genomes for metagenomic binning, comparative biology and taxonomic classification.</title>
        <authorList>
            <person name="Goeker M."/>
        </authorList>
    </citation>
    <scope>NUCLEOTIDE SEQUENCE [LARGE SCALE GENOMIC DNA]</scope>
    <source>
        <strain evidence="8 9">DSM 7465</strain>
    </source>
</reference>
<dbReference type="Pfam" id="PF07690">
    <property type="entry name" value="MFS_1"/>
    <property type="match status" value="1"/>
</dbReference>
<dbReference type="Gene3D" id="1.20.1250.20">
    <property type="entry name" value="MFS general substrate transporter like domains"/>
    <property type="match status" value="1"/>
</dbReference>
<evidence type="ECO:0000313" key="8">
    <source>
        <dbReference type="EMBL" id="MBB4640157.1"/>
    </source>
</evidence>
<feature type="transmembrane region" description="Helical" evidence="6">
    <location>
        <begin position="87"/>
        <end position="107"/>
    </location>
</feature>
<dbReference type="PANTHER" id="PTHR23505:SF79">
    <property type="entry name" value="PROTEIN SPINSTER"/>
    <property type="match status" value="1"/>
</dbReference>
<dbReference type="InterPro" id="IPR011701">
    <property type="entry name" value="MFS"/>
</dbReference>
<keyword evidence="3 6" id="KW-0812">Transmembrane</keyword>
<comment type="caution">
    <text evidence="8">The sequence shown here is derived from an EMBL/GenBank/DDBJ whole genome shotgun (WGS) entry which is preliminary data.</text>
</comment>
<feature type="domain" description="Major facilitator superfamily (MFS) profile" evidence="7">
    <location>
        <begin position="21"/>
        <end position="429"/>
    </location>
</feature>
<feature type="transmembrane region" description="Helical" evidence="6">
    <location>
        <begin position="188"/>
        <end position="206"/>
    </location>
</feature>
<organism evidence="8 9">
    <name type="scientific">Rhizorhapis suberifaciens</name>
    <name type="common">corky root of lettuce</name>
    <dbReference type="NCBI Taxonomy" id="13656"/>
    <lineage>
        <taxon>Bacteria</taxon>
        <taxon>Pseudomonadati</taxon>
        <taxon>Pseudomonadota</taxon>
        <taxon>Alphaproteobacteria</taxon>
        <taxon>Sphingomonadales</taxon>
        <taxon>Sphingomonadaceae</taxon>
        <taxon>Rhizorhapis</taxon>
    </lineage>
</organism>
<feature type="transmembrane region" description="Helical" evidence="6">
    <location>
        <begin position="58"/>
        <end position="80"/>
    </location>
</feature>
<dbReference type="EMBL" id="JACHOV010000001">
    <property type="protein sequence ID" value="MBB4640157.1"/>
    <property type="molecule type" value="Genomic_DNA"/>
</dbReference>
<feature type="transmembrane region" description="Helical" evidence="6">
    <location>
        <begin position="370"/>
        <end position="390"/>
    </location>
</feature>
<dbReference type="PANTHER" id="PTHR23505">
    <property type="entry name" value="SPINSTER"/>
    <property type="match status" value="1"/>
</dbReference>
<keyword evidence="5 6" id="KW-0472">Membrane</keyword>
<dbReference type="PROSITE" id="PS50850">
    <property type="entry name" value="MFS"/>
    <property type="match status" value="1"/>
</dbReference>
<evidence type="ECO:0000313" key="9">
    <source>
        <dbReference type="Proteomes" id="UP000575068"/>
    </source>
</evidence>
<feature type="transmembrane region" description="Helical" evidence="6">
    <location>
        <begin position="146"/>
        <end position="168"/>
    </location>
</feature>
<feature type="transmembrane region" description="Helical" evidence="6">
    <location>
        <begin position="331"/>
        <end position="358"/>
    </location>
</feature>
<comment type="subcellular location">
    <subcellularLocation>
        <location evidence="1">Membrane</location>
        <topology evidence="1">Multi-pass membrane protein</topology>
    </subcellularLocation>
</comment>
<dbReference type="RefSeq" id="WP_184473985.1">
    <property type="nucleotide sequence ID" value="NZ_JACHOV010000001.1"/>
</dbReference>
<feature type="transmembrane region" description="Helical" evidence="6">
    <location>
        <begin position="21"/>
        <end position="46"/>
    </location>
</feature>
<dbReference type="GO" id="GO:0022857">
    <property type="term" value="F:transmembrane transporter activity"/>
    <property type="evidence" value="ECO:0007669"/>
    <property type="project" value="InterPro"/>
</dbReference>
<evidence type="ECO:0000256" key="6">
    <source>
        <dbReference type="SAM" id="Phobius"/>
    </source>
</evidence>
<gene>
    <name evidence="8" type="ORF">HNQ99_000437</name>
</gene>
<keyword evidence="9" id="KW-1185">Reference proteome</keyword>
<feature type="transmembrane region" description="Helical" evidence="6">
    <location>
        <begin position="271"/>
        <end position="294"/>
    </location>
</feature>
<evidence type="ECO:0000256" key="5">
    <source>
        <dbReference type="ARBA" id="ARBA00023136"/>
    </source>
</evidence>
<dbReference type="InterPro" id="IPR044770">
    <property type="entry name" value="MFS_spinster-like"/>
</dbReference>
<dbReference type="InterPro" id="IPR036259">
    <property type="entry name" value="MFS_trans_sf"/>
</dbReference>
<evidence type="ECO:0000259" key="7">
    <source>
        <dbReference type="PROSITE" id="PS50850"/>
    </source>
</evidence>
<feature type="transmembrane region" description="Helical" evidence="6">
    <location>
        <begin position="306"/>
        <end position="325"/>
    </location>
</feature>
<keyword evidence="4 6" id="KW-1133">Transmembrane helix</keyword>
<sequence length="438" mass="46304">MNNFTAGALKPGSSLGSAYQMLGVLVLAYIVAFLDRQVIALLVAPIKASLQISDFEIALLQGPAFSLAFCVATIPAGILVSRWNRRNVLICGVLFWTAGTILCGLADSFSMLFVARTIVGLGEATLSPAAYTMITDAFPKERVVRAMSIFTMAATLGVGAAFLAGSAVINLVNRLPLILPGYERWQEAFWLISLPGFFVALLLLLVREPSRAATPVGAPARLTDAFKLLWRRAGAFAPIFVCSGLLGIVYYAGFVWYATHLIRAFDFSPSQAGYLLGILYLCCCSLGTALGVSLAERLHRRGLTDAPLVAVALFSAIALATSAYASVGSLYLSIGMLVLQALALASFYGNLVAALQLITPPSLRGVNSAIFVLWNSLVSLTVGASIIGALSDTVFSDPRTGLGHSISLVCLVCSGISILVAIEGRKRYRAAVVHGQDG</sequence>
<dbReference type="Proteomes" id="UP000575068">
    <property type="component" value="Unassembled WGS sequence"/>
</dbReference>
<dbReference type="InterPro" id="IPR020846">
    <property type="entry name" value="MFS_dom"/>
</dbReference>
<evidence type="ECO:0000256" key="1">
    <source>
        <dbReference type="ARBA" id="ARBA00004141"/>
    </source>
</evidence>
<evidence type="ECO:0000256" key="4">
    <source>
        <dbReference type="ARBA" id="ARBA00022989"/>
    </source>
</evidence>
<accession>A0A840HRA3</accession>
<name>A0A840HRA3_9SPHN</name>
<feature type="transmembrane region" description="Helical" evidence="6">
    <location>
        <begin position="113"/>
        <end position="134"/>
    </location>
</feature>
<protein>
    <submittedName>
        <fullName evidence="8">MFS family permease</fullName>
    </submittedName>
</protein>
<evidence type="ECO:0000256" key="3">
    <source>
        <dbReference type="ARBA" id="ARBA00022692"/>
    </source>
</evidence>